<dbReference type="InterPro" id="IPR036397">
    <property type="entry name" value="RNaseH_sf"/>
</dbReference>
<dbReference type="AlphaFoldDB" id="A0A9Q3HY85"/>
<evidence type="ECO:0008006" key="3">
    <source>
        <dbReference type="Google" id="ProtNLM"/>
    </source>
</evidence>
<sequence>MAYHPQTDGLAERMVQKAGDIIQRFCAYVLELRDSYGFNHDCCTFIPALELAYKTSIYASTGKTPEMLRKGWNPQHPVYNLKKDLVYVHPTSSSFKLLLDKLRHHASEIMHDAFEYAKQKWDQSCKTP</sequence>
<accession>A0A9Q3HY85</accession>
<dbReference type="Proteomes" id="UP000765509">
    <property type="component" value="Unassembled WGS sequence"/>
</dbReference>
<dbReference type="OrthoDB" id="4779840at2759"/>
<name>A0A9Q3HY85_9BASI</name>
<evidence type="ECO:0000313" key="1">
    <source>
        <dbReference type="EMBL" id="MBW0519130.1"/>
    </source>
</evidence>
<protein>
    <recommendedName>
        <fullName evidence="3">Integrase catalytic domain-containing protein</fullName>
    </recommendedName>
</protein>
<dbReference type="EMBL" id="AVOT02027152">
    <property type="protein sequence ID" value="MBW0519130.1"/>
    <property type="molecule type" value="Genomic_DNA"/>
</dbReference>
<gene>
    <name evidence="1" type="ORF">O181_058845</name>
</gene>
<reference evidence="1" key="1">
    <citation type="submission" date="2021-03" db="EMBL/GenBank/DDBJ databases">
        <title>Draft genome sequence of rust myrtle Austropuccinia psidii MF-1, a brazilian biotype.</title>
        <authorList>
            <person name="Quecine M.C."/>
            <person name="Pachon D.M.R."/>
            <person name="Bonatelli M.L."/>
            <person name="Correr F.H."/>
            <person name="Franceschini L.M."/>
            <person name="Leite T.F."/>
            <person name="Margarido G.R.A."/>
            <person name="Almeida C.A."/>
            <person name="Ferrarezi J.A."/>
            <person name="Labate C.A."/>
        </authorList>
    </citation>
    <scope>NUCLEOTIDE SEQUENCE</scope>
    <source>
        <strain evidence="1">MF-1</strain>
    </source>
</reference>
<keyword evidence="2" id="KW-1185">Reference proteome</keyword>
<evidence type="ECO:0000313" key="2">
    <source>
        <dbReference type="Proteomes" id="UP000765509"/>
    </source>
</evidence>
<proteinExistence type="predicted"/>
<dbReference type="Gene3D" id="3.30.420.10">
    <property type="entry name" value="Ribonuclease H-like superfamily/Ribonuclease H"/>
    <property type="match status" value="1"/>
</dbReference>
<dbReference type="GO" id="GO:0003676">
    <property type="term" value="F:nucleic acid binding"/>
    <property type="evidence" value="ECO:0007669"/>
    <property type="project" value="InterPro"/>
</dbReference>
<comment type="caution">
    <text evidence="1">The sequence shown here is derived from an EMBL/GenBank/DDBJ whole genome shotgun (WGS) entry which is preliminary data.</text>
</comment>
<organism evidence="1 2">
    <name type="scientific">Austropuccinia psidii MF-1</name>
    <dbReference type="NCBI Taxonomy" id="1389203"/>
    <lineage>
        <taxon>Eukaryota</taxon>
        <taxon>Fungi</taxon>
        <taxon>Dikarya</taxon>
        <taxon>Basidiomycota</taxon>
        <taxon>Pucciniomycotina</taxon>
        <taxon>Pucciniomycetes</taxon>
        <taxon>Pucciniales</taxon>
        <taxon>Sphaerophragmiaceae</taxon>
        <taxon>Austropuccinia</taxon>
    </lineage>
</organism>